<dbReference type="InterPro" id="IPR029063">
    <property type="entry name" value="SAM-dependent_MTases_sf"/>
</dbReference>
<reference evidence="1" key="1">
    <citation type="journal article" date="2020" name="Nature">
        <title>Giant virus diversity and host interactions through global metagenomics.</title>
        <authorList>
            <person name="Schulz F."/>
            <person name="Roux S."/>
            <person name="Paez-Espino D."/>
            <person name="Jungbluth S."/>
            <person name="Walsh D.A."/>
            <person name="Denef V.J."/>
            <person name="McMahon K.D."/>
            <person name="Konstantinidis K.T."/>
            <person name="Eloe-Fadrosh E.A."/>
            <person name="Kyrpides N.C."/>
            <person name="Woyke T."/>
        </authorList>
    </citation>
    <scope>NUCLEOTIDE SEQUENCE</scope>
    <source>
        <strain evidence="1">GVMAG-M-3300027804-48</strain>
    </source>
</reference>
<protein>
    <recommendedName>
        <fullName evidence="2">Methyltransferase domain-containing protein</fullName>
    </recommendedName>
</protein>
<organism evidence="1">
    <name type="scientific">viral metagenome</name>
    <dbReference type="NCBI Taxonomy" id="1070528"/>
    <lineage>
        <taxon>unclassified sequences</taxon>
        <taxon>metagenomes</taxon>
        <taxon>organismal metagenomes</taxon>
    </lineage>
</organism>
<dbReference type="AlphaFoldDB" id="A0A6C0LHW1"/>
<evidence type="ECO:0000313" key="1">
    <source>
        <dbReference type="EMBL" id="QHU29438.1"/>
    </source>
</evidence>
<evidence type="ECO:0008006" key="2">
    <source>
        <dbReference type="Google" id="ProtNLM"/>
    </source>
</evidence>
<proteinExistence type="predicted"/>
<dbReference type="Gene3D" id="3.40.50.150">
    <property type="entry name" value="Vaccinia Virus protein VP39"/>
    <property type="match status" value="1"/>
</dbReference>
<accession>A0A6C0LHW1</accession>
<dbReference type="SUPFAM" id="SSF53335">
    <property type="entry name" value="S-adenosyl-L-methionine-dependent methyltransferases"/>
    <property type="match status" value="1"/>
</dbReference>
<name>A0A6C0LHW1_9ZZZZ</name>
<dbReference type="EMBL" id="MN740489">
    <property type="protein sequence ID" value="QHU29438.1"/>
    <property type="molecule type" value="Genomic_DNA"/>
</dbReference>
<sequence length="225" mass="26766">MEHLDIIFNKYNTDKNTTFHNYTRQYDKLLRDYRNKPIKYLEIGVFTGESIKAFRETFKNANCILGLDINSSCKQFENPANNIFVEIGDATNPDFIKQITDKYGTFDIILDDGSHVNKDVINTFELLFPLLNDNGLYIIEDTICYKSSNHINNNYEDHLTYFQKYIKYLNQWRYDSTEGIRDHCIDPFKILKKTNNIFEYSIDKMEFGCSYIAIHKQIRKHWIEN</sequence>
<dbReference type="Pfam" id="PF13578">
    <property type="entry name" value="Methyltransf_24"/>
    <property type="match status" value="1"/>
</dbReference>